<dbReference type="PANTHER" id="PTHR40780:SF2">
    <property type="entry name" value="DUF3669 DOMAIN-CONTAINING PROTEIN"/>
    <property type="match status" value="1"/>
</dbReference>
<feature type="compositionally biased region" description="Acidic residues" evidence="1">
    <location>
        <begin position="512"/>
        <end position="538"/>
    </location>
</feature>
<evidence type="ECO:0000256" key="1">
    <source>
        <dbReference type="SAM" id="MobiDB-lite"/>
    </source>
</evidence>
<feature type="region of interest" description="Disordered" evidence="1">
    <location>
        <begin position="1"/>
        <end position="43"/>
    </location>
</feature>
<protein>
    <recommendedName>
        <fullName evidence="2">DUF3669 domain-containing protein</fullName>
    </recommendedName>
</protein>
<dbReference type="EMBL" id="JAWRVE010000048">
    <property type="protein sequence ID" value="KAL1867888.1"/>
    <property type="molecule type" value="Genomic_DNA"/>
</dbReference>
<feature type="domain" description="DUF3669" evidence="2">
    <location>
        <begin position="432"/>
        <end position="481"/>
    </location>
</feature>
<dbReference type="InterPro" id="IPR022137">
    <property type="entry name" value="Znf_prot_DUF3669"/>
</dbReference>
<name>A0ABR3WW39_9PEZI</name>
<gene>
    <name evidence="3" type="ORF">Daus18300_006163</name>
</gene>
<evidence type="ECO:0000259" key="2">
    <source>
        <dbReference type="Pfam" id="PF12417"/>
    </source>
</evidence>
<sequence>MTNSSTAATASPSLVDSYHNSSSNDLPKITLSGDQDLSNVQGDKQQSMLNKMAVDSILDSSSDVLKIPDDYAAHLCEQGCTAERRGSCKCTLSLWTLERLEQLSSNNKKQIDFYQKLVENFLASASGKAPVGANDELPCEAEFLYLANLSKDSDKIVQDLKSEIQKANCRSAQIVQHQKERNKAELEAEKKPLKFMASGTKSEVFDIPKSLGRYVLKVGPRQAILQERLNIYSVEEALQKFGSLIRSSSENRKLVPLSVPRITDGTPTGWVALGPRGRSLPGIVRASEDLNPRIPSIDSDDQVGMVLDRIRDLPEDTRAYILGKYCDLNLSDAADVMRTNDYCLVRPYLGMNSNGVDVASVATVEHEPRSLVNLPVYLDQIRHAHRNTSIPLEAIAEQIAHGYALLHWGAGFDGRGTEFLLGSSTTGLGIQMHMLDFEDCRPLRAENIDCVIKQLVTAAVKNDPYIPRAYRGRNDETEWKRIQGTNRYREVYTARSDEIYTWHIVHDGAEHGDDEESERGESDSQDGTEYVECDEDDPNQVSRELSEDDEYGNDDDDSDSCDTEDSSEEEEESDEDDDDTDWATHNLFWFGTAELTFTPMPYLPPILKNSPSRNNSSTAPPKHPGEPFKRKVTFYHRLPSYKEEKPANAPYWKRTKSRSPILLGFH</sequence>
<dbReference type="PANTHER" id="PTHR40780">
    <property type="entry name" value="DUF3669 DOMAIN-CONTAINING PROTEIN"/>
    <property type="match status" value="1"/>
</dbReference>
<keyword evidence="4" id="KW-1185">Reference proteome</keyword>
<feature type="compositionally biased region" description="Polar residues" evidence="1">
    <location>
        <begin position="12"/>
        <end position="25"/>
    </location>
</feature>
<feature type="compositionally biased region" description="Acidic residues" evidence="1">
    <location>
        <begin position="546"/>
        <end position="581"/>
    </location>
</feature>
<feature type="compositionally biased region" description="Polar residues" evidence="1">
    <location>
        <begin position="32"/>
        <end position="43"/>
    </location>
</feature>
<dbReference type="Pfam" id="PF12417">
    <property type="entry name" value="DUF3669"/>
    <property type="match status" value="1"/>
</dbReference>
<comment type="caution">
    <text evidence="3">The sequence shown here is derived from an EMBL/GenBank/DDBJ whole genome shotgun (WGS) entry which is preliminary data.</text>
</comment>
<reference evidence="3 4" key="1">
    <citation type="journal article" date="2024" name="IMA Fungus">
        <title>IMA Genome - F19 : A genome assembly and annotation guide to empower mycologists, including annotated draft genome sequences of Ceratocystis pirilliformis, Diaporthe australafricana, Fusarium ophioides, Paecilomyces lecythidis, and Sporothrix stenoceras.</title>
        <authorList>
            <person name="Aylward J."/>
            <person name="Wilson A.M."/>
            <person name="Visagie C.M."/>
            <person name="Spraker J."/>
            <person name="Barnes I."/>
            <person name="Buitendag C."/>
            <person name="Ceriani C."/>
            <person name="Del Mar Angel L."/>
            <person name="du Plessis D."/>
            <person name="Fuchs T."/>
            <person name="Gasser K."/>
            <person name="Kramer D."/>
            <person name="Li W."/>
            <person name="Munsamy K."/>
            <person name="Piso A."/>
            <person name="Price J.L."/>
            <person name="Sonnekus B."/>
            <person name="Thomas C."/>
            <person name="van der Nest A."/>
            <person name="van Dijk A."/>
            <person name="van Heerden A."/>
            <person name="van Vuuren N."/>
            <person name="Yilmaz N."/>
            <person name="Duong T.A."/>
            <person name="van der Merwe N.A."/>
            <person name="Wingfield M.J."/>
            <person name="Wingfield B.D."/>
        </authorList>
    </citation>
    <scope>NUCLEOTIDE SEQUENCE [LARGE SCALE GENOMIC DNA]</scope>
    <source>
        <strain evidence="3 4">CMW 18300</strain>
    </source>
</reference>
<accession>A0ABR3WW39</accession>
<evidence type="ECO:0000313" key="3">
    <source>
        <dbReference type="EMBL" id="KAL1867888.1"/>
    </source>
</evidence>
<proteinExistence type="predicted"/>
<dbReference type="Proteomes" id="UP001583177">
    <property type="component" value="Unassembled WGS sequence"/>
</dbReference>
<feature type="region of interest" description="Disordered" evidence="1">
    <location>
        <begin position="606"/>
        <end position="630"/>
    </location>
</feature>
<evidence type="ECO:0000313" key="4">
    <source>
        <dbReference type="Proteomes" id="UP001583177"/>
    </source>
</evidence>
<feature type="compositionally biased region" description="Low complexity" evidence="1">
    <location>
        <begin position="1"/>
        <end position="11"/>
    </location>
</feature>
<organism evidence="3 4">
    <name type="scientific">Diaporthe australafricana</name>
    <dbReference type="NCBI Taxonomy" id="127596"/>
    <lineage>
        <taxon>Eukaryota</taxon>
        <taxon>Fungi</taxon>
        <taxon>Dikarya</taxon>
        <taxon>Ascomycota</taxon>
        <taxon>Pezizomycotina</taxon>
        <taxon>Sordariomycetes</taxon>
        <taxon>Sordariomycetidae</taxon>
        <taxon>Diaporthales</taxon>
        <taxon>Diaporthaceae</taxon>
        <taxon>Diaporthe</taxon>
    </lineage>
</organism>
<feature type="compositionally biased region" description="Polar residues" evidence="1">
    <location>
        <begin position="609"/>
        <end position="619"/>
    </location>
</feature>
<feature type="region of interest" description="Disordered" evidence="1">
    <location>
        <begin position="509"/>
        <end position="582"/>
    </location>
</feature>